<proteinExistence type="predicted"/>
<evidence type="ECO:0000256" key="1">
    <source>
        <dbReference type="SAM" id="MobiDB-lite"/>
    </source>
</evidence>
<keyword evidence="3" id="KW-1185">Reference proteome</keyword>
<reference evidence="3" key="1">
    <citation type="journal article" date="2019" name="Int. J. Syst. Evol. Microbiol.">
        <title>The Global Catalogue of Microorganisms (GCM) 10K type strain sequencing project: providing services to taxonomists for standard genome sequencing and annotation.</title>
        <authorList>
            <consortium name="The Broad Institute Genomics Platform"/>
            <consortium name="The Broad Institute Genome Sequencing Center for Infectious Disease"/>
            <person name="Wu L."/>
            <person name="Ma J."/>
        </authorList>
    </citation>
    <scope>NUCLEOTIDE SEQUENCE [LARGE SCALE GENOMIC DNA]</scope>
    <source>
        <strain evidence="3">JCM 19125</strain>
    </source>
</reference>
<organism evidence="2 3">
    <name type="scientific">Tessaracoccus lubricantis</name>
    <dbReference type="NCBI Taxonomy" id="545543"/>
    <lineage>
        <taxon>Bacteria</taxon>
        <taxon>Bacillati</taxon>
        <taxon>Actinomycetota</taxon>
        <taxon>Actinomycetes</taxon>
        <taxon>Propionibacteriales</taxon>
        <taxon>Propionibacteriaceae</taxon>
        <taxon>Tessaracoccus</taxon>
    </lineage>
</organism>
<evidence type="ECO:0008006" key="4">
    <source>
        <dbReference type="Google" id="ProtNLM"/>
    </source>
</evidence>
<accession>A0ABP9F572</accession>
<evidence type="ECO:0000313" key="2">
    <source>
        <dbReference type="EMBL" id="GAA4888517.1"/>
    </source>
</evidence>
<sequence length="252" mass="26990">MGVFDDDFDPLAPPAAGAPEDDEGAADDPLAAPGYPGEPEAEGPEDDADGGFSDHERVVRVWVEDGRLAKVRLSPVWFHKVPDAAALEARFREALMLSTLRLPAAPQGAVEAPYEPEASAEVLERLRGLPRLSRRSLVQFAALADEFDARDAAALEAHGDVTRGEPVSGRSKGVTVTLNPDGVAERVTFDPKWLDEAQVGAICTHIMRAADRAHALRDAAAPGEAAVDELTEERELLRLALLTLLKPPSSRP</sequence>
<name>A0ABP9F572_9ACTN</name>
<dbReference type="RefSeq" id="WP_345577360.1">
    <property type="nucleotide sequence ID" value="NZ_BAABLV010000002.1"/>
</dbReference>
<feature type="compositionally biased region" description="Acidic residues" evidence="1">
    <location>
        <begin position="39"/>
        <end position="49"/>
    </location>
</feature>
<dbReference type="EMBL" id="BAABLV010000002">
    <property type="protein sequence ID" value="GAA4888517.1"/>
    <property type="molecule type" value="Genomic_DNA"/>
</dbReference>
<feature type="region of interest" description="Disordered" evidence="1">
    <location>
        <begin position="1"/>
        <end position="52"/>
    </location>
</feature>
<evidence type="ECO:0000313" key="3">
    <source>
        <dbReference type="Proteomes" id="UP001501521"/>
    </source>
</evidence>
<feature type="compositionally biased region" description="Low complexity" evidence="1">
    <location>
        <begin position="27"/>
        <end position="38"/>
    </location>
</feature>
<gene>
    <name evidence="2" type="ORF">GCM10025789_00950</name>
</gene>
<comment type="caution">
    <text evidence="2">The sequence shown here is derived from an EMBL/GenBank/DDBJ whole genome shotgun (WGS) entry which is preliminary data.</text>
</comment>
<dbReference type="Proteomes" id="UP001501521">
    <property type="component" value="Unassembled WGS sequence"/>
</dbReference>
<protein>
    <recommendedName>
        <fullName evidence="4">DUF222 domain-containing protein</fullName>
    </recommendedName>
</protein>